<feature type="transmembrane region" description="Helical" evidence="6">
    <location>
        <begin position="285"/>
        <end position="302"/>
    </location>
</feature>
<dbReference type="PANTHER" id="PTHR43124:SF3">
    <property type="entry name" value="CHLORAMPHENICOL EFFLUX PUMP RV0191"/>
    <property type="match status" value="1"/>
</dbReference>
<protein>
    <submittedName>
        <fullName evidence="8">MFS transporter</fullName>
    </submittedName>
</protein>
<evidence type="ECO:0000256" key="1">
    <source>
        <dbReference type="ARBA" id="ARBA00004651"/>
    </source>
</evidence>
<dbReference type="OrthoDB" id="9788453at2"/>
<keyword evidence="9" id="KW-1185">Reference proteome</keyword>
<evidence type="ECO:0000313" key="8">
    <source>
        <dbReference type="EMBL" id="KJV36505.1"/>
    </source>
</evidence>
<keyword evidence="3 6" id="KW-0812">Transmembrane</keyword>
<dbReference type="PANTHER" id="PTHR43124">
    <property type="entry name" value="PURINE EFFLUX PUMP PBUE"/>
    <property type="match status" value="1"/>
</dbReference>
<dbReference type="Proteomes" id="UP000033651">
    <property type="component" value="Unassembled WGS sequence"/>
</dbReference>
<evidence type="ECO:0000256" key="6">
    <source>
        <dbReference type="SAM" id="Phobius"/>
    </source>
</evidence>
<dbReference type="RefSeq" id="WP_045828247.1">
    <property type="nucleotide sequence ID" value="NZ_JZRB01000007.1"/>
</dbReference>
<feature type="transmembrane region" description="Helical" evidence="6">
    <location>
        <begin position="308"/>
        <end position="327"/>
    </location>
</feature>
<dbReference type="Pfam" id="PF07690">
    <property type="entry name" value="MFS_1"/>
    <property type="match status" value="1"/>
</dbReference>
<gene>
    <name evidence="8" type="ORF">VI08_03920</name>
</gene>
<feature type="transmembrane region" description="Helical" evidence="6">
    <location>
        <begin position="218"/>
        <end position="238"/>
    </location>
</feature>
<dbReference type="GO" id="GO:0022857">
    <property type="term" value="F:transmembrane transporter activity"/>
    <property type="evidence" value="ECO:0007669"/>
    <property type="project" value="InterPro"/>
</dbReference>
<feature type="domain" description="Major facilitator superfamily (MFS) profile" evidence="7">
    <location>
        <begin position="23"/>
        <end position="397"/>
    </location>
</feature>
<organism evidence="8 9">
    <name type="scientific">Luteibacter yeojuensis</name>
    <dbReference type="NCBI Taxonomy" id="345309"/>
    <lineage>
        <taxon>Bacteria</taxon>
        <taxon>Pseudomonadati</taxon>
        <taxon>Pseudomonadota</taxon>
        <taxon>Gammaproteobacteria</taxon>
        <taxon>Lysobacterales</taxon>
        <taxon>Rhodanobacteraceae</taxon>
        <taxon>Luteibacter</taxon>
    </lineage>
</organism>
<keyword evidence="2" id="KW-1003">Cell membrane</keyword>
<feature type="transmembrane region" description="Helical" evidence="6">
    <location>
        <begin position="151"/>
        <end position="169"/>
    </location>
</feature>
<comment type="subcellular location">
    <subcellularLocation>
        <location evidence="1">Cell membrane</location>
        <topology evidence="1">Multi-pass membrane protein</topology>
    </subcellularLocation>
</comment>
<dbReference type="GO" id="GO:0005886">
    <property type="term" value="C:plasma membrane"/>
    <property type="evidence" value="ECO:0007669"/>
    <property type="project" value="UniProtKB-SubCell"/>
</dbReference>
<feature type="transmembrane region" description="Helical" evidence="6">
    <location>
        <begin position="175"/>
        <end position="197"/>
    </location>
</feature>
<comment type="caution">
    <text evidence="8">The sequence shown here is derived from an EMBL/GenBank/DDBJ whole genome shotgun (WGS) entry which is preliminary data.</text>
</comment>
<feature type="transmembrane region" description="Helical" evidence="6">
    <location>
        <begin position="114"/>
        <end position="139"/>
    </location>
</feature>
<dbReference type="EMBL" id="JZRB01000007">
    <property type="protein sequence ID" value="KJV36505.1"/>
    <property type="molecule type" value="Genomic_DNA"/>
</dbReference>
<proteinExistence type="predicted"/>
<dbReference type="PROSITE" id="PS50850">
    <property type="entry name" value="MFS"/>
    <property type="match status" value="1"/>
</dbReference>
<dbReference type="Gene3D" id="1.20.1250.20">
    <property type="entry name" value="MFS general substrate transporter like domains"/>
    <property type="match status" value="2"/>
</dbReference>
<name>A0A0F3KYZ4_9GAMM</name>
<keyword evidence="5 6" id="KW-0472">Membrane</keyword>
<reference evidence="8 9" key="1">
    <citation type="submission" date="2015-03" db="EMBL/GenBank/DDBJ databases">
        <title>Draft genome sequence of Luteibacter yeojuensis strain SU11.</title>
        <authorList>
            <person name="Sulaiman J."/>
            <person name="Priya K."/>
            <person name="Chan K.-G."/>
        </authorList>
    </citation>
    <scope>NUCLEOTIDE SEQUENCE [LARGE SCALE GENOMIC DNA]</scope>
    <source>
        <strain evidence="8 9">SU11</strain>
    </source>
</reference>
<feature type="transmembrane region" description="Helical" evidence="6">
    <location>
        <begin position="89"/>
        <end position="108"/>
    </location>
</feature>
<feature type="transmembrane region" description="Helical" evidence="6">
    <location>
        <begin position="62"/>
        <end position="82"/>
    </location>
</feature>
<evidence type="ECO:0000256" key="4">
    <source>
        <dbReference type="ARBA" id="ARBA00022989"/>
    </source>
</evidence>
<dbReference type="InterPro" id="IPR011701">
    <property type="entry name" value="MFS"/>
</dbReference>
<dbReference type="SUPFAM" id="SSF103473">
    <property type="entry name" value="MFS general substrate transporter"/>
    <property type="match status" value="1"/>
</dbReference>
<feature type="transmembrane region" description="Helical" evidence="6">
    <location>
        <begin position="20"/>
        <end position="42"/>
    </location>
</feature>
<accession>A0A0F3KYZ4</accession>
<dbReference type="PATRIC" id="fig|345309.4.peg.3787"/>
<dbReference type="CDD" id="cd17324">
    <property type="entry name" value="MFS_NepI_like"/>
    <property type="match status" value="1"/>
</dbReference>
<sequence>MTSAAPALDPGTPPVRAPHVGLVILALAVGGFAIGTTEFASMSMLPLFAQGLGIDAPTAGHAISAYALGVVVGAPIITVLGARMPRRRLLLLLMAMFTVFNGLTGLSPSYHWMLVFRFLAGLPHGAYFGVAALVASSLVPPNRRTRAVGQMFLGLTVATIVGVPLATWLGQLVGWRWSFALVALLGVATMTAVLAFAPDTPANPNASPLRELGALKRSQVWITLGIGAIGFGGMFAVYTYLADILLSVTHMPLSTVPWVMGIFGVGMTLGNMVIPVFADKALMRTAGALLLWALIVLAIFPFTAGNVWTLGVAVFFIGVSGALGTVLQTRLMDVAGDAQALAAALNHSAFNTANALGPFLGGLAIANGYGWTSPGWVGSGLALGGLLLWGVSVAVERNATAAQAGGPCNANC</sequence>
<feature type="transmembrane region" description="Helical" evidence="6">
    <location>
        <begin position="375"/>
        <end position="395"/>
    </location>
</feature>
<evidence type="ECO:0000256" key="2">
    <source>
        <dbReference type="ARBA" id="ARBA00022475"/>
    </source>
</evidence>
<evidence type="ECO:0000259" key="7">
    <source>
        <dbReference type="PROSITE" id="PS50850"/>
    </source>
</evidence>
<dbReference type="AlphaFoldDB" id="A0A0F3KYZ4"/>
<feature type="transmembrane region" description="Helical" evidence="6">
    <location>
        <begin position="258"/>
        <end position="278"/>
    </location>
</feature>
<dbReference type="InterPro" id="IPR020846">
    <property type="entry name" value="MFS_dom"/>
</dbReference>
<evidence type="ECO:0000256" key="5">
    <source>
        <dbReference type="ARBA" id="ARBA00023136"/>
    </source>
</evidence>
<dbReference type="InterPro" id="IPR036259">
    <property type="entry name" value="MFS_trans_sf"/>
</dbReference>
<dbReference type="InterPro" id="IPR050189">
    <property type="entry name" value="MFS_Efflux_Transporters"/>
</dbReference>
<evidence type="ECO:0000256" key="3">
    <source>
        <dbReference type="ARBA" id="ARBA00022692"/>
    </source>
</evidence>
<keyword evidence="4 6" id="KW-1133">Transmembrane helix</keyword>
<feature type="transmembrane region" description="Helical" evidence="6">
    <location>
        <begin position="348"/>
        <end position="369"/>
    </location>
</feature>
<evidence type="ECO:0000313" key="9">
    <source>
        <dbReference type="Proteomes" id="UP000033651"/>
    </source>
</evidence>